<dbReference type="Pfam" id="PF07707">
    <property type="entry name" value="BACK"/>
    <property type="match status" value="1"/>
</dbReference>
<dbReference type="InterPro" id="IPR011705">
    <property type="entry name" value="BACK"/>
</dbReference>
<evidence type="ECO:0000313" key="2">
    <source>
        <dbReference type="EMBL" id="GES86432.1"/>
    </source>
</evidence>
<organism evidence="2 3">
    <name type="scientific">Rhizophagus clarus</name>
    <dbReference type="NCBI Taxonomy" id="94130"/>
    <lineage>
        <taxon>Eukaryota</taxon>
        <taxon>Fungi</taxon>
        <taxon>Fungi incertae sedis</taxon>
        <taxon>Mucoromycota</taxon>
        <taxon>Glomeromycotina</taxon>
        <taxon>Glomeromycetes</taxon>
        <taxon>Glomerales</taxon>
        <taxon>Glomeraceae</taxon>
        <taxon>Rhizophagus</taxon>
    </lineage>
</organism>
<dbReference type="Pfam" id="PF00651">
    <property type="entry name" value="BTB"/>
    <property type="match status" value="1"/>
</dbReference>
<dbReference type="Gene3D" id="1.25.40.420">
    <property type="match status" value="1"/>
</dbReference>
<dbReference type="PROSITE" id="PS51886">
    <property type="entry name" value="TLDC"/>
    <property type="match status" value="1"/>
</dbReference>
<sequence>MSLKFLKELSNDYEKLFETEMGYDVVIYAGKEPNVKEIHAHSNILCIRWKIYFKKQNILPHLFNIILRFIYSGNIELENLQEPDVMKLLIAVDELNIQQLIPYIQEYLIKHQTEFLYQNPIGVLETIYQHKTFMDLFTDLWDFCLEKVCEEPKILFNSDEFINLEESLLESLLKSDNLNMDEIKIWEGLLKWCFAQQNMENDPTKWTKDDITKIEESLQRKPNFGSTLIQRKHFPLFASWIDKEDSSHYGKKNIPYDFKLLYHSGRDGFDAASFHKNCDNKGATIWVAKIQGSTILIGGYNPLDWSGDRVWKYTTDSFLFNLADGKDISTTKVGYPKIPNYGICCEQNQGPHMGVLVCNGNNNWQNYDINAVNYPSIGIPYTTFAVDNYEVFHVIKK</sequence>
<gene>
    <name evidence="2" type="ORF">RCL2_001348700</name>
</gene>
<dbReference type="SUPFAM" id="SSF54695">
    <property type="entry name" value="POZ domain"/>
    <property type="match status" value="1"/>
</dbReference>
<name>A0A8H3LI22_9GLOM</name>
<dbReference type="InterPro" id="IPR011333">
    <property type="entry name" value="SKP1/BTB/POZ_sf"/>
</dbReference>
<dbReference type="Proteomes" id="UP000615446">
    <property type="component" value="Unassembled WGS sequence"/>
</dbReference>
<dbReference type="EMBL" id="BLAL01000160">
    <property type="protein sequence ID" value="GES86432.1"/>
    <property type="molecule type" value="Genomic_DNA"/>
</dbReference>
<dbReference type="InterPro" id="IPR000210">
    <property type="entry name" value="BTB/POZ_dom"/>
</dbReference>
<evidence type="ECO:0000259" key="1">
    <source>
        <dbReference type="PROSITE" id="PS51886"/>
    </source>
</evidence>
<protein>
    <recommendedName>
        <fullName evidence="1">TLDc domain-containing protein</fullName>
    </recommendedName>
</protein>
<dbReference type="InterPro" id="IPR006571">
    <property type="entry name" value="TLDc_dom"/>
</dbReference>
<dbReference type="Pfam" id="PF07534">
    <property type="entry name" value="TLD"/>
    <property type="match status" value="1"/>
</dbReference>
<dbReference type="PANTHER" id="PTHR24410">
    <property type="entry name" value="HL07962P-RELATED"/>
    <property type="match status" value="1"/>
</dbReference>
<evidence type="ECO:0000313" key="3">
    <source>
        <dbReference type="Proteomes" id="UP000615446"/>
    </source>
</evidence>
<feature type="domain" description="TLDc" evidence="1">
    <location>
        <begin position="227"/>
        <end position="397"/>
    </location>
</feature>
<dbReference type="PANTHER" id="PTHR24410:SF23">
    <property type="entry name" value="BTB DOMAIN-CONTAINING PROTEIN-RELATED"/>
    <property type="match status" value="1"/>
</dbReference>
<proteinExistence type="predicted"/>
<dbReference type="Gene3D" id="3.30.710.10">
    <property type="entry name" value="Potassium Channel Kv1.1, Chain A"/>
    <property type="match status" value="1"/>
</dbReference>
<reference evidence="2" key="1">
    <citation type="submission" date="2019-10" db="EMBL/GenBank/DDBJ databases">
        <title>Conservation and host-specific expression of non-tandemly repeated heterogenous ribosome RNA gene in arbuscular mycorrhizal fungi.</title>
        <authorList>
            <person name="Maeda T."/>
            <person name="Kobayashi Y."/>
            <person name="Nakagawa T."/>
            <person name="Ezawa T."/>
            <person name="Yamaguchi K."/>
            <person name="Bino T."/>
            <person name="Nishimoto Y."/>
            <person name="Shigenobu S."/>
            <person name="Kawaguchi M."/>
        </authorList>
    </citation>
    <scope>NUCLEOTIDE SEQUENCE</scope>
    <source>
        <strain evidence="2">HR1</strain>
    </source>
</reference>
<dbReference type="OrthoDB" id="298084at2759"/>
<dbReference type="InterPro" id="IPR051481">
    <property type="entry name" value="BTB-POZ/Galectin-3-binding"/>
</dbReference>
<dbReference type="CDD" id="cd18186">
    <property type="entry name" value="BTB_POZ_ZBTB_KLHL-like"/>
    <property type="match status" value="1"/>
</dbReference>
<accession>A0A8H3LI22</accession>
<comment type="caution">
    <text evidence="2">The sequence shown here is derived from an EMBL/GenBank/DDBJ whole genome shotgun (WGS) entry which is preliminary data.</text>
</comment>
<dbReference type="AlphaFoldDB" id="A0A8H3LI22"/>